<dbReference type="EMBL" id="NXIB02000036">
    <property type="protein sequence ID" value="PHX55951.1"/>
    <property type="molecule type" value="Genomic_DNA"/>
</dbReference>
<organism evidence="1 2">
    <name type="scientific">Tychonema bourrellyi FEM_GT703</name>
    <dbReference type="NCBI Taxonomy" id="2040638"/>
    <lineage>
        <taxon>Bacteria</taxon>
        <taxon>Bacillati</taxon>
        <taxon>Cyanobacteriota</taxon>
        <taxon>Cyanophyceae</taxon>
        <taxon>Oscillatoriophycideae</taxon>
        <taxon>Oscillatoriales</taxon>
        <taxon>Microcoleaceae</taxon>
        <taxon>Tychonema</taxon>
    </lineage>
</organism>
<gene>
    <name evidence="1" type="ORF">CP500_008240</name>
</gene>
<reference evidence="1" key="1">
    <citation type="submission" date="2017-10" db="EMBL/GenBank/DDBJ databases">
        <title>Draft genome sequence of the planktic cyanobacteria Tychonema bourrellyi isolated from alpine lentic freshwater.</title>
        <authorList>
            <person name="Tett A."/>
            <person name="Armanini F."/>
            <person name="Asnicar F."/>
            <person name="Boscaini A."/>
            <person name="Pasolli E."/>
            <person name="Zolfo M."/>
            <person name="Donati C."/>
            <person name="Salmaso N."/>
            <person name="Segata N."/>
        </authorList>
    </citation>
    <scope>NUCLEOTIDE SEQUENCE</scope>
    <source>
        <strain evidence="1">FEM_GT703</strain>
    </source>
</reference>
<protein>
    <submittedName>
        <fullName evidence="1">Uncharacterized protein</fullName>
    </submittedName>
</protein>
<keyword evidence="2" id="KW-1185">Reference proteome</keyword>
<name>A0A2G4F2G5_9CYAN</name>
<proteinExistence type="predicted"/>
<dbReference type="Proteomes" id="UP000226442">
    <property type="component" value="Unassembled WGS sequence"/>
</dbReference>
<accession>A0A2G4F2G5</accession>
<dbReference type="AlphaFoldDB" id="A0A2G4F2G5"/>
<sequence length="72" mass="8490">MYCSYKNACYLDNKPNQKPIANFCGFRLKVKQRSGFLYTVCLNYLADCIDKHSFWFYVKQQSNRQVDICAST</sequence>
<comment type="caution">
    <text evidence="1">The sequence shown here is derived from an EMBL/GenBank/DDBJ whole genome shotgun (WGS) entry which is preliminary data.</text>
</comment>
<evidence type="ECO:0000313" key="1">
    <source>
        <dbReference type="EMBL" id="PHX55951.1"/>
    </source>
</evidence>
<evidence type="ECO:0000313" key="2">
    <source>
        <dbReference type="Proteomes" id="UP000226442"/>
    </source>
</evidence>